<dbReference type="InterPro" id="IPR036162">
    <property type="entry name" value="Resolvase-like_N_sf"/>
</dbReference>
<proteinExistence type="inferred from homology"/>
<dbReference type="PANTHER" id="PTHR30461">
    <property type="entry name" value="DNA-INVERTASE FROM LAMBDOID PROPHAGE"/>
    <property type="match status" value="1"/>
</dbReference>
<dbReference type="PANTHER" id="PTHR30461:SF26">
    <property type="entry name" value="RESOLVASE HOMOLOG YNEB"/>
    <property type="match status" value="1"/>
</dbReference>
<dbReference type="CDD" id="cd00338">
    <property type="entry name" value="Ser_Recombinase"/>
    <property type="match status" value="1"/>
</dbReference>
<name>A0ABW3NF08_9BACI</name>
<reference evidence="4" key="1">
    <citation type="journal article" date="2019" name="Int. J. Syst. Evol. Microbiol.">
        <title>The Global Catalogue of Microorganisms (GCM) 10K type strain sequencing project: providing services to taxonomists for standard genome sequencing and annotation.</title>
        <authorList>
            <consortium name="The Broad Institute Genomics Platform"/>
            <consortium name="The Broad Institute Genome Sequencing Center for Infectious Disease"/>
            <person name="Wu L."/>
            <person name="Ma J."/>
        </authorList>
    </citation>
    <scope>NUCLEOTIDE SEQUENCE [LARGE SCALE GENOMIC DNA]</scope>
    <source>
        <strain evidence="4">CCUG 56608</strain>
    </source>
</reference>
<dbReference type="SMART" id="SM00857">
    <property type="entry name" value="Resolvase"/>
    <property type="match status" value="1"/>
</dbReference>
<organism evidence="3 4">
    <name type="scientific">Oceanobacillus locisalsi</name>
    <dbReference type="NCBI Taxonomy" id="546107"/>
    <lineage>
        <taxon>Bacteria</taxon>
        <taxon>Bacillati</taxon>
        <taxon>Bacillota</taxon>
        <taxon>Bacilli</taxon>
        <taxon>Bacillales</taxon>
        <taxon>Bacillaceae</taxon>
        <taxon>Oceanobacillus</taxon>
    </lineage>
</organism>
<dbReference type="Proteomes" id="UP001597041">
    <property type="component" value="Unassembled WGS sequence"/>
</dbReference>
<dbReference type="Gene3D" id="3.40.50.1390">
    <property type="entry name" value="Resolvase, N-terminal catalytic domain"/>
    <property type="match status" value="1"/>
</dbReference>
<gene>
    <name evidence="3" type="ORF">ACFQ19_09190</name>
</gene>
<dbReference type="EMBL" id="JBHTKK010000009">
    <property type="protein sequence ID" value="MFD1066199.1"/>
    <property type="molecule type" value="Genomic_DNA"/>
</dbReference>
<evidence type="ECO:0000256" key="1">
    <source>
        <dbReference type="ARBA" id="ARBA00009913"/>
    </source>
</evidence>
<dbReference type="RefSeq" id="WP_379591781.1">
    <property type="nucleotide sequence ID" value="NZ_JBHTKK010000009.1"/>
</dbReference>
<dbReference type="Pfam" id="PF00239">
    <property type="entry name" value="Resolvase"/>
    <property type="match status" value="1"/>
</dbReference>
<evidence type="ECO:0000313" key="3">
    <source>
        <dbReference type="EMBL" id="MFD1066199.1"/>
    </source>
</evidence>
<sequence length="216" mass="25261">MRTIIYCRVSTDKKTQETSLERQYEELTAFAEKLHFTVIDCIQEKASSYDIDRDGIFKLLDYFSRQEADCLCIQDETRLGRGNTKIALFHQLRKMNIPIYTVTHEGELELNESDSMVLNIVGIVEEHQRKLHNMKIKRGMRRAVSNGYNPQENLNHIDQSPGRERAEIPIKEIVRLRQNQLTFQEITSVLNGLGYHASKATIHRRYQEYINSLNDD</sequence>
<dbReference type="InterPro" id="IPR050639">
    <property type="entry name" value="SSR_resolvase"/>
</dbReference>
<dbReference type="SUPFAM" id="SSF53041">
    <property type="entry name" value="Resolvase-like"/>
    <property type="match status" value="1"/>
</dbReference>
<comment type="caution">
    <text evidence="3">The sequence shown here is derived from an EMBL/GenBank/DDBJ whole genome shotgun (WGS) entry which is preliminary data.</text>
</comment>
<protein>
    <submittedName>
        <fullName evidence="3">Recombinase family protein</fullName>
    </submittedName>
</protein>
<dbReference type="PROSITE" id="PS51736">
    <property type="entry name" value="RECOMBINASES_3"/>
    <property type="match status" value="1"/>
</dbReference>
<evidence type="ECO:0000313" key="4">
    <source>
        <dbReference type="Proteomes" id="UP001597041"/>
    </source>
</evidence>
<dbReference type="InterPro" id="IPR006119">
    <property type="entry name" value="Resolv_N"/>
</dbReference>
<keyword evidence="4" id="KW-1185">Reference proteome</keyword>
<comment type="similarity">
    <text evidence="1">Belongs to the site-specific recombinase resolvase family.</text>
</comment>
<accession>A0ABW3NF08</accession>
<feature type="domain" description="Resolvase/invertase-type recombinase catalytic" evidence="2">
    <location>
        <begin position="2"/>
        <end position="147"/>
    </location>
</feature>
<evidence type="ECO:0000259" key="2">
    <source>
        <dbReference type="PROSITE" id="PS51736"/>
    </source>
</evidence>